<gene>
    <name evidence="2" type="ORF">ATN00_04645</name>
</gene>
<keyword evidence="1" id="KW-1133">Transmembrane helix</keyword>
<dbReference type="OrthoDB" id="9760788at2"/>
<evidence type="ECO:0000313" key="2">
    <source>
        <dbReference type="EMBL" id="ALR22381.1"/>
    </source>
</evidence>
<evidence type="ECO:0000313" key="3">
    <source>
        <dbReference type="Proteomes" id="UP000056968"/>
    </source>
</evidence>
<dbReference type="PANTHER" id="PTHR34219">
    <property type="entry name" value="IRON-REGULATED INNER MEMBRANE PROTEIN-RELATED"/>
    <property type="match status" value="1"/>
</dbReference>
<proteinExistence type="predicted"/>
<name>A0A0S3F429_9SPHN</name>
<feature type="transmembrane region" description="Helical" evidence="1">
    <location>
        <begin position="12"/>
        <end position="33"/>
    </location>
</feature>
<sequence>MLWALLVLHRWTGVIVGTLMTLWCLTGFVMLYVDYPRLLPAEQVRGLSPLHLPAGGSLARIALPPDTGLASARLEMAAGKPVLRVVPEKNDGRAIWQMRATPQSYDLGSGALLAPLSREDLGKVGAQFGRNVGIDGPVAAITPISVDQWTVQAFAANRPLYRIDYADAAGSAAYIAGQTGEVVQRTTRFERFWGWLGAVPHWLYPTVLRQNPAAWSQVVIWTSLIGCFLTLTGIWVGISRLRRGKDGTIGSPYRGLWWWHHMAGLVFGVFALTWVGSGLFSMSPWGLFDSDAGPVERQRLAGPMCWTDMRAALANMNQFPIDTVRVESAPLGGKMALVAIAADGRMVRLNSSGRPAVLTRADVAAALRSGPRVVSLDLLSEGDSYYYAHKEPVRLPVWRAVLADPQATRLYIDAASGALLRAVDGTGRAERWLWNAPHSFDLPGLRQSRLRYIIILPLLAAVTLVCGTGAWMGMRKLARDLWRIRRRIRRLSRRSFFLRSRSPS</sequence>
<keyword evidence="1" id="KW-0472">Membrane</keyword>
<keyword evidence="1" id="KW-0812">Transmembrane</keyword>
<dbReference type="EMBL" id="CP013264">
    <property type="protein sequence ID" value="ALR22381.1"/>
    <property type="molecule type" value="Genomic_DNA"/>
</dbReference>
<feature type="transmembrane region" description="Helical" evidence="1">
    <location>
        <begin position="258"/>
        <end position="280"/>
    </location>
</feature>
<keyword evidence="3" id="KW-1185">Reference proteome</keyword>
<organism evidence="2 3">
    <name type="scientific">Sphingobium baderi</name>
    <dbReference type="NCBI Taxonomy" id="1332080"/>
    <lineage>
        <taxon>Bacteria</taxon>
        <taxon>Pseudomonadati</taxon>
        <taxon>Pseudomonadota</taxon>
        <taxon>Alphaproteobacteria</taxon>
        <taxon>Sphingomonadales</taxon>
        <taxon>Sphingomonadaceae</taxon>
        <taxon>Sphingobium</taxon>
    </lineage>
</organism>
<feature type="transmembrane region" description="Helical" evidence="1">
    <location>
        <begin position="452"/>
        <end position="472"/>
    </location>
</feature>
<dbReference type="InterPro" id="IPR005625">
    <property type="entry name" value="PepSY-ass_TM"/>
</dbReference>
<protein>
    <submittedName>
        <fullName evidence="2">Peptidase</fullName>
    </submittedName>
</protein>
<dbReference type="KEGG" id="sbd:ATN00_04645"/>
<dbReference type="STRING" id="1332080.ATN00_04645"/>
<evidence type="ECO:0000256" key="1">
    <source>
        <dbReference type="SAM" id="Phobius"/>
    </source>
</evidence>
<dbReference type="PANTHER" id="PTHR34219:SF6">
    <property type="entry name" value="BLR3280 PROTEIN"/>
    <property type="match status" value="1"/>
</dbReference>
<dbReference type="Proteomes" id="UP000056968">
    <property type="component" value="Chromosome"/>
</dbReference>
<dbReference type="AlphaFoldDB" id="A0A0S3F429"/>
<reference evidence="2 3" key="1">
    <citation type="submission" date="2015-11" db="EMBL/GenBank/DDBJ databases">
        <title>A Two-component Flavoprotein Monooxygenase System MeaXY Responsible for para-Hydroxylation of 2-Methyl-6-ethylaniline and 2,6-Diethylaniline in Sphingobium baderi DE-13.</title>
        <authorList>
            <person name="Cheng M."/>
            <person name="Meng Q."/>
            <person name="Yang Y."/>
            <person name="Chu C."/>
            <person name="Yan X."/>
            <person name="He J."/>
            <person name="Li S."/>
        </authorList>
    </citation>
    <scope>NUCLEOTIDE SEQUENCE [LARGE SCALE GENOMIC DNA]</scope>
    <source>
        <strain evidence="2 3">DE-13</strain>
    </source>
</reference>
<accession>A0A0S3F429</accession>
<feature type="transmembrane region" description="Helical" evidence="1">
    <location>
        <begin position="218"/>
        <end position="238"/>
    </location>
</feature>